<keyword evidence="2" id="KW-1185">Reference proteome</keyword>
<reference evidence="2" key="1">
    <citation type="journal article" date="2014" name="Proc. Natl. Acad. Sci. U.S.A.">
        <title>Extensive sampling of basidiomycete genomes demonstrates inadequacy of the white-rot/brown-rot paradigm for wood decay fungi.</title>
        <authorList>
            <person name="Riley R."/>
            <person name="Salamov A.A."/>
            <person name="Brown D.W."/>
            <person name="Nagy L.G."/>
            <person name="Floudas D."/>
            <person name="Held B.W."/>
            <person name="Levasseur A."/>
            <person name="Lombard V."/>
            <person name="Morin E."/>
            <person name="Otillar R."/>
            <person name="Lindquist E.A."/>
            <person name="Sun H."/>
            <person name="LaButti K.M."/>
            <person name="Schmutz J."/>
            <person name="Jabbour D."/>
            <person name="Luo H."/>
            <person name="Baker S.E."/>
            <person name="Pisabarro A.G."/>
            <person name="Walton J.D."/>
            <person name="Blanchette R.A."/>
            <person name="Henrissat B."/>
            <person name="Martin F."/>
            <person name="Cullen D."/>
            <person name="Hibbett D.S."/>
            <person name="Grigoriev I.V."/>
        </authorList>
    </citation>
    <scope>NUCLEOTIDE SEQUENCE [LARGE SCALE GENOMIC DNA]</scope>
    <source>
        <strain evidence="2">FD-172 SS1</strain>
    </source>
</reference>
<dbReference type="Proteomes" id="UP000027195">
    <property type="component" value="Unassembled WGS sequence"/>
</dbReference>
<gene>
    <name evidence="1" type="ORF">BOTBODRAFT_33800</name>
</gene>
<dbReference type="STRING" id="930990.A0A067MBP9"/>
<dbReference type="EMBL" id="KL198045">
    <property type="protein sequence ID" value="KDQ13188.1"/>
    <property type="molecule type" value="Genomic_DNA"/>
</dbReference>
<dbReference type="InterPro" id="IPR032675">
    <property type="entry name" value="LRR_dom_sf"/>
</dbReference>
<dbReference type="InParanoid" id="A0A067MBP9"/>
<dbReference type="Gene3D" id="3.80.10.10">
    <property type="entry name" value="Ribonuclease Inhibitor"/>
    <property type="match status" value="1"/>
</dbReference>
<organism evidence="1 2">
    <name type="scientific">Botryobasidium botryosum (strain FD-172 SS1)</name>
    <dbReference type="NCBI Taxonomy" id="930990"/>
    <lineage>
        <taxon>Eukaryota</taxon>
        <taxon>Fungi</taxon>
        <taxon>Dikarya</taxon>
        <taxon>Basidiomycota</taxon>
        <taxon>Agaricomycotina</taxon>
        <taxon>Agaricomycetes</taxon>
        <taxon>Cantharellales</taxon>
        <taxon>Botryobasidiaceae</taxon>
        <taxon>Botryobasidium</taxon>
    </lineage>
</organism>
<name>A0A067MBP9_BOTB1</name>
<protein>
    <submittedName>
        <fullName evidence="1">Uncharacterized protein</fullName>
    </submittedName>
</protein>
<sequence>MVVLPIDVIFNIYRLKRHDNDLIDLSHVCRLWRDALHSYPDFWATITLDLEKSSPDVKAAYWVERAGQKPLNIYIHSRSHHLTLPAHTLDIILLQIGLVLRGCMDRWESFKIHASAPVIEHLLPLYTGHAPKLRAFEIDGLRPDTDASRLLVPLLPLFEPPSDSSRLSVSIKGYIPRFTMLSQSITRLFVVVNMDSETDLFSMDDLFGILQASPNLIEFEFHAGTTEHLAPSSFSGLITLPRLTLFHIGCTRHVEDVLPFLRLPLLESIGLLKVALGDAAMAAVWDIFESRSLLSSITIEEGDHSVFRNVLAPFHENPLTLNNVTNFFLRGGSTSVQPLVDLLTLPRVQSLMLDGAPLGSVYRLISLSPDLRDLTIQIPAYYDPAPVLVPIPTPTFIPAPIFFPSLTSLKTLNAPTVVEYVHAPQLKTLILNHSFDPSARTRGSDVFLRALVERSAPPLTVLQLHNLDVGDEVMRWWFERLPDLEDLFISFCAISDSVLSALASPPLPGQNTDHRLLPRLKRFGFQENDHVTPRGAIEFLASRASRWPMPGPKGEFDFVLTHLPRQEEAAAILSFGDFLSMRHRVLYHMNVGL</sequence>
<dbReference type="SUPFAM" id="SSF52047">
    <property type="entry name" value="RNI-like"/>
    <property type="match status" value="1"/>
</dbReference>
<accession>A0A067MBP9</accession>
<evidence type="ECO:0000313" key="1">
    <source>
        <dbReference type="EMBL" id="KDQ13188.1"/>
    </source>
</evidence>
<dbReference type="AlphaFoldDB" id="A0A067MBP9"/>
<evidence type="ECO:0000313" key="2">
    <source>
        <dbReference type="Proteomes" id="UP000027195"/>
    </source>
</evidence>
<proteinExistence type="predicted"/>
<dbReference type="OrthoDB" id="2886770at2759"/>
<dbReference type="HOGENOM" id="CLU_019609_0_0_1"/>